<keyword evidence="1" id="KW-0812">Transmembrane</keyword>
<keyword evidence="1" id="KW-1133">Transmembrane helix</keyword>
<dbReference type="EMBL" id="JAOUSE010000008">
    <property type="protein sequence ID" value="MCU9593753.1"/>
    <property type="molecule type" value="Genomic_DNA"/>
</dbReference>
<dbReference type="Proteomes" id="UP001208656">
    <property type="component" value="Unassembled WGS sequence"/>
</dbReference>
<protein>
    <submittedName>
        <fullName evidence="2">Uncharacterized protein</fullName>
    </submittedName>
</protein>
<name>A0ABT2WDL3_9BACI</name>
<accession>A0ABT2WDL3</accession>
<keyword evidence="3" id="KW-1185">Reference proteome</keyword>
<feature type="transmembrane region" description="Helical" evidence="1">
    <location>
        <begin position="7"/>
        <end position="25"/>
    </location>
</feature>
<feature type="transmembrane region" description="Helical" evidence="1">
    <location>
        <begin position="31"/>
        <end position="49"/>
    </location>
</feature>
<dbReference type="RefSeq" id="WP_173657857.1">
    <property type="nucleotide sequence ID" value="NZ_JAOUSE010000008.1"/>
</dbReference>
<evidence type="ECO:0000313" key="2">
    <source>
        <dbReference type="EMBL" id="MCU9593753.1"/>
    </source>
</evidence>
<sequence length="79" mass="9000">MICILLVLNWLLYFAGFYTILPLQIADIMFTPIWLILSFLGLLIAFIEYKRSMGIAVPIAWLSIISLVFSLVLYGIGKM</sequence>
<feature type="transmembrane region" description="Helical" evidence="1">
    <location>
        <begin position="56"/>
        <end position="76"/>
    </location>
</feature>
<proteinExistence type="predicted"/>
<evidence type="ECO:0000313" key="3">
    <source>
        <dbReference type="Proteomes" id="UP001208656"/>
    </source>
</evidence>
<gene>
    <name evidence="2" type="ORF">OEV82_04720</name>
</gene>
<organism evidence="2 3">
    <name type="scientific">Pallidibacillus thermolactis</name>
    <dbReference type="NCBI Taxonomy" id="251051"/>
    <lineage>
        <taxon>Bacteria</taxon>
        <taxon>Bacillati</taxon>
        <taxon>Bacillota</taxon>
        <taxon>Bacilli</taxon>
        <taxon>Bacillales</taxon>
        <taxon>Bacillaceae</taxon>
        <taxon>Pallidibacillus</taxon>
    </lineage>
</organism>
<evidence type="ECO:0000256" key="1">
    <source>
        <dbReference type="SAM" id="Phobius"/>
    </source>
</evidence>
<reference evidence="2 3" key="1">
    <citation type="submission" date="2022-10" db="EMBL/GenBank/DDBJ databases">
        <title>Description of Fervidibacillus gen. nov. in the family Fervidibacillaceae fam. nov. with two species, Fervidibacillus albus sp. nov., and Fervidibacillus halotolerans sp. nov., isolated from tidal flat sediments.</title>
        <authorList>
            <person name="Kwon K.K."/>
            <person name="Yang S.-H."/>
        </authorList>
    </citation>
    <scope>NUCLEOTIDE SEQUENCE [LARGE SCALE GENOMIC DNA]</scope>
    <source>
        <strain evidence="2 3">DSM 23332</strain>
    </source>
</reference>
<keyword evidence="1" id="KW-0472">Membrane</keyword>
<comment type="caution">
    <text evidence="2">The sequence shown here is derived from an EMBL/GenBank/DDBJ whole genome shotgun (WGS) entry which is preliminary data.</text>
</comment>